<feature type="region of interest" description="Disordered" evidence="10">
    <location>
        <begin position="107"/>
        <end position="129"/>
    </location>
</feature>
<dbReference type="PANTHER" id="PTHR45859:SF1">
    <property type="entry name" value="TRANSLATION INITIATION FACTOR EIF-2B SUBUNIT BETA"/>
    <property type="match status" value="1"/>
</dbReference>
<accession>A0A438N6Z9</accession>
<evidence type="ECO:0000256" key="1">
    <source>
        <dbReference type="ARBA" id="ARBA00004514"/>
    </source>
</evidence>
<dbReference type="EMBL" id="NAJM01000017">
    <property type="protein sequence ID" value="RVX71417.1"/>
    <property type="molecule type" value="Genomic_DNA"/>
</dbReference>
<evidence type="ECO:0000256" key="5">
    <source>
        <dbReference type="ARBA" id="ARBA00022917"/>
    </source>
</evidence>
<evidence type="ECO:0000256" key="10">
    <source>
        <dbReference type="SAM" id="MobiDB-lite"/>
    </source>
</evidence>
<comment type="subcellular location">
    <subcellularLocation>
        <location evidence="1">Cytoplasm</location>
        <location evidence="1">Cytosol</location>
    </subcellularLocation>
</comment>
<sequence length="481" mass="52116">MAPSAPSTTPGFATFQKHLSTEPLESSIEYLVSLLKRRQIKGSKRCAVATTILLLRTVELTKQADSARLIQRVTEVGLQLIDAAPHEPAVGNIVRRVLGIIRDEDEDDQAASRLNSPGYGSDPASEAVTPLEQPSSRMIPHSGTLSAFAAGTSPSPRVTSARPALTTTLTGGQGLTRPAVTSMFSIISHPTMRFGGIDSPHSNRSGTATPQMTSSGHLSNLRPEVIKGIKEIVDEISAADDEISAAALEQIHPHETILTYSSSLTVQRFLLKAASKRKFTLIHVEAYPNNHTKTHAQITGNQEIASQDEDNLPNDSFSKPLTSAGIQVILVPDSAIFAVMSRANKVILDAHAVLTNGAIVATAGTKSVIKAAQFHRVPVLVLAATFKLSPVHAYDPYTLMEYTDANKVVPYQDEELRSGLVQGPRNPLFDFVEPGQVDLFVTNQVPAVVSSGYLYRVVRDQYHDEDVDLRQHHHDRGDHES</sequence>
<dbReference type="GO" id="GO:0003743">
    <property type="term" value="F:translation initiation factor activity"/>
    <property type="evidence" value="ECO:0007669"/>
    <property type="project" value="UniProtKB-KW"/>
</dbReference>
<comment type="similarity">
    <text evidence="2 9">Belongs to the eIF-2B alpha/beta/delta subunits family.</text>
</comment>
<dbReference type="GO" id="GO:0005851">
    <property type="term" value="C:eukaryotic translation initiation factor 2B complex"/>
    <property type="evidence" value="ECO:0007669"/>
    <property type="project" value="TreeGrafter"/>
</dbReference>
<dbReference type="SUPFAM" id="SSF100950">
    <property type="entry name" value="NagB/RpiA/CoA transferase-like"/>
    <property type="match status" value="1"/>
</dbReference>
<dbReference type="VEuPathDB" id="FungiDB:PV10_05860"/>
<keyword evidence="4" id="KW-0396">Initiation factor</keyword>
<dbReference type="Pfam" id="PF01008">
    <property type="entry name" value="IF-2B"/>
    <property type="match status" value="2"/>
</dbReference>
<dbReference type="InterPro" id="IPR000649">
    <property type="entry name" value="IF-2B-related"/>
</dbReference>
<organism evidence="11 12">
    <name type="scientific">Exophiala mesophila</name>
    <name type="common">Black yeast-like fungus</name>
    <dbReference type="NCBI Taxonomy" id="212818"/>
    <lineage>
        <taxon>Eukaryota</taxon>
        <taxon>Fungi</taxon>
        <taxon>Dikarya</taxon>
        <taxon>Ascomycota</taxon>
        <taxon>Pezizomycotina</taxon>
        <taxon>Eurotiomycetes</taxon>
        <taxon>Chaetothyriomycetidae</taxon>
        <taxon>Chaetothyriales</taxon>
        <taxon>Herpotrichiellaceae</taxon>
        <taxon>Exophiala</taxon>
    </lineage>
</organism>
<dbReference type="Gene3D" id="3.40.50.10470">
    <property type="entry name" value="Translation initiation factor eif-2b, domain 2"/>
    <property type="match status" value="1"/>
</dbReference>
<dbReference type="PANTHER" id="PTHR45859">
    <property type="entry name" value="TRANSLATION INITIATION FACTOR EIF-2B SUBUNIT BETA"/>
    <property type="match status" value="1"/>
</dbReference>
<evidence type="ECO:0000256" key="2">
    <source>
        <dbReference type="ARBA" id="ARBA00007251"/>
    </source>
</evidence>
<evidence type="ECO:0000313" key="11">
    <source>
        <dbReference type="EMBL" id="RVX71417.1"/>
    </source>
</evidence>
<gene>
    <name evidence="11" type="ORF">B0A52_04989</name>
</gene>
<proteinExistence type="inferred from homology"/>
<dbReference type="InterPro" id="IPR042529">
    <property type="entry name" value="IF_2B-like_C"/>
</dbReference>
<dbReference type="AlphaFoldDB" id="A0A438N6Z9"/>
<evidence type="ECO:0000256" key="4">
    <source>
        <dbReference type="ARBA" id="ARBA00022540"/>
    </source>
</evidence>
<comment type="subunit">
    <text evidence="8">Component of the translation initiation factor 2B (eIF2B) complex which is a heterodecamer of two sets of five different subunits: alpha, beta, gamma, delta and epsilon. Subunits alpha, beta and delta comprise a regulatory subcomplex and subunits epsilon and gamma comprise a catalytic subcomplex. Within the complex, the hexameric regulatory complex resides at the center, with the two heterodimeric catalytic subcomplexes bound on opposite sides.</text>
</comment>
<dbReference type="InterPro" id="IPR037171">
    <property type="entry name" value="NagB/RpiA_transferase-like"/>
</dbReference>
<keyword evidence="5" id="KW-0648">Protein biosynthesis</keyword>
<evidence type="ECO:0000256" key="8">
    <source>
        <dbReference type="ARBA" id="ARBA00046432"/>
    </source>
</evidence>
<comment type="caution">
    <text evidence="11">The sequence shown here is derived from an EMBL/GenBank/DDBJ whole genome shotgun (WGS) entry which is preliminary data.</text>
</comment>
<dbReference type="GO" id="GO:0005829">
    <property type="term" value="C:cytosol"/>
    <property type="evidence" value="ECO:0007669"/>
    <property type="project" value="UniProtKB-SubCell"/>
</dbReference>
<dbReference type="InterPro" id="IPR051855">
    <property type="entry name" value="eIF2B_beta_subunit"/>
</dbReference>
<protein>
    <recommendedName>
        <fullName evidence="6">Translation initiation factor eIF2B subunit beta</fullName>
    </recommendedName>
    <alternativeName>
        <fullName evidence="7">eIF2B GDP-GTP exchange factor subunit beta</fullName>
    </alternativeName>
</protein>
<dbReference type="Proteomes" id="UP000288859">
    <property type="component" value="Unassembled WGS sequence"/>
</dbReference>
<evidence type="ECO:0000313" key="12">
    <source>
        <dbReference type="Proteomes" id="UP000288859"/>
    </source>
</evidence>
<reference evidence="11 12" key="1">
    <citation type="submission" date="2017-03" db="EMBL/GenBank/DDBJ databases">
        <title>Genomes of endolithic fungi from Antarctica.</title>
        <authorList>
            <person name="Coleine C."/>
            <person name="Masonjones S."/>
            <person name="Stajich J.E."/>
        </authorList>
    </citation>
    <scope>NUCLEOTIDE SEQUENCE [LARGE SCALE GENOMIC DNA]</scope>
    <source>
        <strain evidence="11 12">CCFEE 6314</strain>
    </source>
</reference>
<dbReference type="GO" id="GO:0005085">
    <property type="term" value="F:guanyl-nucleotide exchange factor activity"/>
    <property type="evidence" value="ECO:0007669"/>
    <property type="project" value="TreeGrafter"/>
</dbReference>
<keyword evidence="3" id="KW-0963">Cytoplasm</keyword>
<dbReference type="OrthoDB" id="269919at2759"/>
<evidence type="ECO:0000256" key="6">
    <source>
        <dbReference type="ARBA" id="ARBA00044122"/>
    </source>
</evidence>
<name>A0A438N6Z9_EXOME</name>
<evidence type="ECO:0000256" key="3">
    <source>
        <dbReference type="ARBA" id="ARBA00022490"/>
    </source>
</evidence>
<evidence type="ECO:0000256" key="7">
    <source>
        <dbReference type="ARBA" id="ARBA00044228"/>
    </source>
</evidence>
<evidence type="ECO:0000256" key="9">
    <source>
        <dbReference type="RuleBase" id="RU003814"/>
    </source>
</evidence>